<feature type="domain" description="Ig-like" evidence="2">
    <location>
        <begin position="236"/>
        <end position="326"/>
    </location>
</feature>
<dbReference type="SUPFAM" id="SSF49299">
    <property type="entry name" value="PKD domain"/>
    <property type="match status" value="1"/>
</dbReference>
<name>A0A5B8VB03_9BACT</name>
<reference evidence="3 4" key="1">
    <citation type="journal article" date="2016" name="Int. J. Syst. Evol. Microbiol.">
        <title>Panacibacter ginsenosidivorans gen. nov., sp. nov., with ginsenoside converting activity isolated from soil of a ginseng field.</title>
        <authorList>
            <person name="Siddiqi M.Z."/>
            <person name="Muhammad Shafi S."/>
            <person name="Choi K.D."/>
            <person name="Im W.T."/>
        </authorList>
    </citation>
    <scope>NUCLEOTIDE SEQUENCE [LARGE SCALE GENOMIC DNA]</scope>
    <source>
        <strain evidence="3 4">Gsoil1550</strain>
    </source>
</reference>
<dbReference type="InterPro" id="IPR035986">
    <property type="entry name" value="PKD_dom_sf"/>
</dbReference>
<dbReference type="Gene3D" id="2.60.40.10">
    <property type="entry name" value="Immunoglobulins"/>
    <property type="match status" value="3"/>
</dbReference>
<gene>
    <name evidence="3" type="ORF">FRZ67_13820</name>
</gene>
<dbReference type="InterPro" id="IPR007110">
    <property type="entry name" value="Ig-like_dom"/>
</dbReference>
<evidence type="ECO:0000256" key="1">
    <source>
        <dbReference type="SAM" id="SignalP"/>
    </source>
</evidence>
<proteinExistence type="predicted"/>
<dbReference type="PROSITE" id="PS50835">
    <property type="entry name" value="IG_LIKE"/>
    <property type="match status" value="1"/>
</dbReference>
<evidence type="ECO:0000313" key="3">
    <source>
        <dbReference type="EMBL" id="QEC68325.1"/>
    </source>
</evidence>
<dbReference type="InterPro" id="IPR026444">
    <property type="entry name" value="Secre_tail"/>
</dbReference>
<dbReference type="PROSITE" id="PS51257">
    <property type="entry name" value="PROKAR_LIPOPROTEIN"/>
    <property type="match status" value="1"/>
</dbReference>
<dbReference type="Proteomes" id="UP000321533">
    <property type="component" value="Chromosome"/>
</dbReference>
<dbReference type="Pfam" id="PF18962">
    <property type="entry name" value="Por_Secre_tail"/>
    <property type="match status" value="1"/>
</dbReference>
<dbReference type="KEGG" id="pgin:FRZ67_13820"/>
<feature type="chain" id="PRO_5022784562" evidence="1">
    <location>
        <begin position="30"/>
        <end position="1432"/>
    </location>
</feature>
<dbReference type="EMBL" id="CP042435">
    <property type="protein sequence ID" value="QEC68325.1"/>
    <property type="molecule type" value="Genomic_DNA"/>
</dbReference>
<dbReference type="InterPro" id="IPR008964">
    <property type="entry name" value="Invasin/intimin_cell_adhesion"/>
</dbReference>
<feature type="signal peptide" evidence="1">
    <location>
        <begin position="1"/>
        <end position="29"/>
    </location>
</feature>
<dbReference type="InterPro" id="IPR013783">
    <property type="entry name" value="Ig-like_fold"/>
</dbReference>
<keyword evidence="4" id="KW-1185">Reference proteome</keyword>
<keyword evidence="1" id="KW-0732">Signal</keyword>
<protein>
    <submittedName>
        <fullName evidence="3">T9SS type A sorting domain-containing protein</fullName>
    </submittedName>
</protein>
<sequence length="1432" mass="151598">MKAYIKSNSMKKSLSTLSLILLISCAALCQCYGPTTTGTYLNGKKPSVSSNYFVNHIFSSFTDTTMAVLNGNSFTVSSQGGATSNTISSSIAPGESLVTGSGFPLSVPAMQSISTNSTNIRLTHTFSSDLQAGTHVYLQDIDMQEGWSIVFKDASGTVINPSDFTPFNVSTTNLPSTFTTGITSLSFKSTSGGNRSEPLVGIIITSSIVRTIVFSVTTVAGSASQTEIYYSVPVMPSFTATANSNSIVCSGSTLSLTAGTSALASTVPTPLTYMWSGPNSYSSSSTSNSSTISSITTAAAGTYTLQVKDAFGCFTTTAVTTSVAINTSPAITATGNGPVNYGNTINLSSSVLNGVAPYTFIWSGPNSFTATTQTASISTVSSANAGVYSVKVTGDNGCSATGNVYVAVKSAWIYIHDKNINEESSVNFTYKVKDSTGSVVNSFITNDSAGNTLNVYDLGAGHDDGAGTLWTIAGTAVGTSNTGTVYKRITGSSNWISTTVTTATAIDGAGLNQFVYVNNSGNAYFYNAGTSTLIFDHTISHNGQTANASDIAYGGGKIALRNANGRVYLYTGDFSNDSWTDISSNTNIADRIDISSDGSKIVYILSATVKTYTISTGSVTTFPVFTTTSGAGAASLIDVAIDDNGTIYGTGTTGNTSCCGNTSIVYSFAQGASAWIAEPEARGVQRLTGGPAGEAWGGVNIGTTFPQTIYTRVSDNNGVHIWLDDERVKNSATLYSNSIIMEYNAGTYKISAVMPDTTWDATRFNIYDPSGNTTGNSTTNTTTIKADYGEVVNVEFIVEKLNPKLIDNGNCNTSILQSFDAGNGTRQFGNGTFGTPLEGTAYHYFSQTSPQDGYYYLTKTTDGNWFTSPGVTDHTGNDGYFYLVNASYAKDEFYRQRITGLTENLTYRIQFYVSNVLPTNPIRPKIRFGMQTLGGVIFGDSTTAEITSSAWQLFSVSFTVPAGITTADLFLRNENIGGLGNDLAIDDISINPIPTPLTQNVISPSANLCVGSTYTISNSVTGGSWSTSDSSIVTVDSATSSITIHNMGTANVTYTYINNIYCVSKAVSTVAISTPPQVVVTTSSNDACKNGMVTLNSNTTSGTAPFTYVWSGNGGTLSSTTAANPVLTAPSTGGTYNYSVKVTDSFGCTSPVSTTSVTVHAPAAVIYPSCFENAAHPYTTLQEIGGTTGSSWLWSSSSDDALFYSGIDMTNGTATSTLQAPYVNYSSKYKVVLTDAFGCKDSTTMLFTNSMCSILSVSLLNFTAVKNNNDVQLNWSTATEANSKYFVIERSTDQQTWSQIGYVNAAGNSNTIKNYSFVDSLPFTGLNYYRLKQVDMDARYYLSSVRSVQISSKWKINIYPNPVTGNVLQLTSNAQLKTIIISDVYGRILLKRTASDITNADRVNIAGYAAGLYFIQVSSDENKVLRTSFIKY</sequence>
<organism evidence="3 4">
    <name type="scientific">Panacibacter ginsenosidivorans</name>
    <dbReference type="NCBI Taxonomy" id="1813871"/>
    <lineage>
        <taxon>Bacteria</taxon>
        <taxon>Pseudomonadati</taxon>
        <taxon>Bacteroidota</taxon>
        <taxon>Chitinophagia</taxon>
        <taxon>Chitinophagales</taxon>
        <taxon>Chitinophagaceae</taxon>
        <taxon>Panacibacter</taxon>
    </lineage>
</organism>
<dbReference type="SUPFAM" id="SSF49373">
    <property type="entry name" value="Invasin/intimin cell-adhesion fragments"/>
    <property type="match status" value="1"/>
</dbReference>
<evidence type="ECO:0000313" key="4">
    <source>
        <dbReference type="Proteomes" id="UP000321533"/>
    </source>
</evidence>
<dbReference type="NCBIfam" id="TIGR04183">
    <property type="entry name" value="Por_Secre_tail"/>
    <property type="match status" value="1"/>
</dbReference>
<dbReference type="CDD" id="cd00146">
    <property type="entry name" value="PKD"/>
    <property type="match status" value="1"/>
</dbReference>
<evidence type="ECO:0000259" key="2">
    <source>
        <dbReference type="PROSITE" id="PS50835"/>
    </source>
</evidence>
<accession>A0A5B8VB03</accession>